<keyword evidence="3" id="KW-1003">Cell membrane</keyword>
<reference evidence="10" key="1">
    <citation type="submission" date="2020-05" db="EMBL/GenBank/DDBJ databases">
        <title>Frigoriglobus tundricola gen. nov., sp. nov., a psychrotolerant cellulolytic planctomycete of the family Gemmataceae with two divergent copies of 16S rRNA gene.</title>
        <authorList>
            <person name="Kulichevskaya I.S."/>
            <person name="Ivanova A.A."/>
            <person name="Naumoff D.G."/>
            <person name="Beletsky A.V."/>
            <person name="Rijpstra W.I.C."/>
            <person name="Sinninghe Damste J.S."/>
            <person name="Mardanov A.V."/>
            <person name="Ravin N.V."/>
            <person name="Dedysh S.N."/>
        </authorList>
    </citation>
    <scope>NUCLEOTIDE SEQUENCE [LARGE SCALE GENOMIC DNA]</scope>
    <source>
        <strain evidence="10">PL17</strain>
    </source>
</reference>
<dbReference type="KEGG" id="ftj:FTUN_4669"/>
<evidence type="ECO:0000256" key="2">
    <source>
        <dbReference type="ARBA" id="ARBA00022448"/>
    </source>
</evidence>
<dbReference type="PANTHER" id="PTHR43738:SF1">
    <property type="entry name" value="HEMIN TRANSPORT SYSTEM PERMEASE PROTEIN HRTB-RELATED"/>
    <property type="match status" value="1"/>
</dbReference>
<keyword evidence="4 7" id="KW-0812">Transmembrane</keyword>
<organism evidence="9 10">
    <name type="scientific">Frigoriglobus tundricola</name>
    <dbReference type="NCBI Taxonomy" id="2774151"/>
    <lineage>
        <taxon>Bacteria</taxon>
        <taxon>Pseudomonadati</taxon>
        <taxon>Planctomycetota</taxon>
        <taxon>Planctomycetia</taxon>
        <taxon>Gemmatales</taxon>
        <taxon>Gemmataceae</taxon>
        <taxon>Frigoriglobus</taxon>
    </lineage>
</organism>
<evidence type="ECO:0000256" key="3">
    <source>
        <dbReference type="ARBA" id="ARBA00022475"/>
    </source>
</evidence>
<keyword evidence="6 7" id="KW-0472">Membrane</keyword>
<dbReference type="RefSeq" id="WP_171472550.1">
    <property type="nucleotide sequence ID" value="NZ_CP053452.2"/>
</dbReference>
<feature type="domain" description="ABC3 transporter permease C-terminal" evidence="8">
    <location>
        <begin position="340"/>
        <end position="453"/>
    </location>
</feature>
<dbReference type="PANTHER" id="PTHR43738">
    <property type="entry name" value="ABC TRANSPORTER, MEMBRANE PROTEIN"/>
    <property type="match status" value="1"/>
</dbReference>
<gene>
    <name evidence="9" type="ORF">FTUN_4669</name>
</gene>
<feature type="transmembrane region" description="Helical" evidence="7">
    <location>
        <begin position="385"/>
        <end position="408"/>
    </location>
</feature>
<dbReference type="InterPro" id="IPR003838">
    <property type="entry name" value="ABC3_permease_C"/>
</dbReference>
<feature type="transmembrane region" description="Helical" evidence="7">
    <location>
        <begin position="15"/>
        <end position="34"/>
    </location>
</feature>
<evidence type="ECO:0000256" key="5">
    <source>
        <dbReference type="ARBA" id="ARBA00022989"/>
    </source>
</evidence>
<name>A0A6M5YUK3_9BACT</name>
<evidence type="ECO:0000256" key="1">
    <source>
        <dbReference type="ARBA" id="ARBA00004651"/>
    </source>
</evidence>
<dbReference type="Pfam" id="PF02687">
    <property type="entry name" value="FtsX"/>
    <property type="match status" value="1"/>
</dbReference>
<evidence type="ECO:0000256" key="7">
    <source>
        <dbReference type="SAM" id="Phobius"/>
    </source>
</evidence>
<evidence type="ECO:0000313" key="9">
    <source>
        <dbReference type="EMBL" id="QJW97104.1"/>
    </source>
</evidence>
<dbReference type="EMBL" id="CP053452">
    <property type="protein sequence ID" value="QJW97104.1"/>
    <property type="molecule type" value="Genomic_DNA"/>
</dbReference>
<keyword evidence="5 7" id="KW-1133">Transmembrane helix</keyword>
<keyword evidence="10" id="KW-1185">Reference proteome</keyword>
<accession>A0A6M5YUK3</accession>
<comment type="subcellular location">
    <subcellularLocation>
        <location evidence="1">Cell membrane</location>
        <topology evidence="1">Multi-pass membrane protein</topology>
    </subcellularLocation>
</comment>
<evidence type="ECO:0000259" key="8">
    <source>
        <dbReference type="Pfam" id="PF02687"/>
    </source>
</evidence>
<protein>
    <recommendedName>
        <fullName evidence="8">ABC3 transporter permease C-terminal domain-containing protein</fullName>
    </recommendedName>
</protein>
<feature type="transmembrane region" description="Helical" evidence="7">
    <location>
        <begin position="46"/>
        <end position="70"/>
    </location>
</feature>
<evidence type="ECO:0000256" key="6">
    <source>
        <dbReference type="ARBA" id="ARBA00023136"/>
    </source>
</evidence>
<dbReference type="Proteomes" id="UP000503447">
    <property type="component" value="Chromosome"/>
</dbReference>
<dbReference type="InterPro" id="IPR051125">
    <property type="entry name" value="ABC-4/HrtB_transporter"/>
</dbReference>
<dbReference type="GO" id="GO:0005886">
    <property type="term" value="C:plasma membrane"/>
    <property type="evidence" value="ECO:0007669"/>
    <property type="project" value="UniProtKB-SubCell"/>
</dbReference>
<evidence type="ECO:0000256" key="4">
    <source>
        <dbReference type="ARBA" id="ARBA00022692"/>
    </source>
</evidence>
<dbReference type="AlphaFoldDB" id="A0A6M5YUK3"/>
<evidence type="ECO:0000313" key="10">
    <source>
        <dbReference type="Proteomes" id="UP000503447"/>
    </source>
</evidence>
<sequence>MVRRSAGGATGVWRLVHRCACAGLVGGGFGMIALRHELPARVGSVGGMMTVLVGLLLAAPVLVGVLVVLLRPLVRATCPFTLRLAFDNLSRAPGRTGVVIGALGAGVALMFQTAGVGRSNEEPVVAWISQVVQADHFVFSGNMTAANSSNSPMAAAVARDLKALPGVDGVMSIRYARPEYNNTIVYLVALDATEYARATRARVPQGMPDLERFLALPGTDDVLVSDNFIARHGVRVGDTIHVPGPNGPVNLRIVGAVRDYSWSRGTIFIDRARYAKLFGDDLIDICHVFLKTDRAAAPDPALEKYTTDKGLFLADRDELRRFLSELINRIYVLAYMQQLLVGVVAALGVVTALLISVLQRKRELGLLLAVGATPGQVLRSVLAEAFLMGVFGTVLGVLIGLPMEWFVLKVMFVDESGFDLDVLIPWRATLGIGAASITLATLAGLVPAWRAIQTRIPDALQYE</sequence>
<proteinExistence type="predicted"/>
<keyword evidence="2" id="KW-0813">Transport</keyword>
<feature type="transmembrane region" description="Helical" evidence="7">
    <location>
        <begin position="339"/>
        <end position="358"/>
    </location>
</feature>
<feature type="transmembrane region" description="Helical" evidence="7">
    <location>
        <begin position="428"/>
        <end position="449"/>
    </location>
</feature>